<dbReference type="EMBL" id="JACJVJ010000002">
    <property type="protein sequence ID" value="MBC2778767.1"/>
    <property type="molecule type" value="Genomic_DNA"/>
</dbReference>
<keyword evidence="2" id="KW-1185">Reference proteome</keyword>
<dbReference type="PANTHER" id="PTHR36529">
    <property type="entry name" value="SLL1095 PROTEIN"/>
    <property type="match status" value="1"/>
</dbReference>
<organism evidence="1 2">
    <name type="scientific">Parasphingopyxis marina</name>
    <dbReference type="NCBI Taxonomy" id="2761622"/>
    <lineage>
        <taxon>Bacteria</taxon>
        <taxon>Pseudomonadati</taxon>
        <taxon>Pseudomonadota</taxon>
        <taxon>Alphaproteobacteria</taxon>
        <taxon>Sphingomonadales</taxon>
        <taxon>Sphingomonadaceae</taxon>
        <taxon>Parasphingopyxis</taxon>
    </lineage>
</organism>
<proteinExistence type="predicted"/>
<evidence type="ECO:0000313" key="2">
    <source>
        <dbReference type="Proteomes" id="UP000564378"/>
    </source>
</evidence>
<dbReference type="SUPFAM" id="SSF53448">
    <property type="entry name" value="Nucleotide-diphospho-sugar transferases"/>
    <property type="match status" value="1"/>
</dbReference>
<dbReference type="PANTHER" id="PTHR36529:SF1">
    <property type="entry name" value="GLYCOSYLTRANSFERASE"/>
    <property type="match status" value="1"/>
</dbReference>
<dbReference type="AlphaFoldDB" id="A0A842I1J4"/>
<dbReference type="Gene3D" id="3.90.550.10">
    <property type="entry name" value="Spore Coat Polysaccharide Biosynthesis Protein SpsA, Chain A"/>
    <property type="match status" value="1"/>
</dbReference>
<dbReference type="InterPro" id="IPR029044">
    <property type="entry name" value="Nucleotide-diphossugar_trans"/>
</dbReference>
<sequence length="194" mass="20991">MKVPHIVLFTRWPEAGKAKTRMIPALGAEGAAALHRQLTDRTAATLCKSGLRAEIRFTGAEQERFENWLGDGFGYCDQGEGDLGARMARAAQDAPVILVGSDCPGLGACHLQQAAKALETAEIVIGPAEDGGYWLIALARPMDFLFADMEWGGARVFAVTRERLAARGIEPVLLETLADCDRPEDLARWPELAS</sequence>
<comment type="caution">
    <text evidence="1">The sequence shown here is derived from an EMBL/GenBank/DDBJ whole genome shotgun (WGS) entry which is preliminary data.</text>
</comment>
<dbReference type="GO" id="GO:0016740">
    <property type="term" value="F:transferase activity"/>
    <property type="evidence" value="ECO:0007669"/>
    <property type="project" value="UniProtKB-KW"/>
</dbReference>
<evidence type="ECO:0000313" key="1">
    <source>
        <dbReference type="EMBL" id="MBC2778767.1"/>
    </source>
</evidence>
<dbReference type="Pfam" id="PF09837">
    <property type="entry name" value="DUF2064"/>
    <property type="match status" value="1"/>
</dbReference>
<accession>A0A842I1J4</accession>
<dbReference type="NCBIfam" id="TIGR04282">
    <property type="entry name" value="glyco_like_cofC"/>
    <property type="match status" value="1"/>
</dbReference>
<dbReference type="InterPro" id="IPR018641">
    <property type="entry name" value="Trfase_1_rSAM/seldom-assoc"/>
</dbReference>
<reference evidence="1 2" key="1">
    <citation type="submission" date="2020-08" db="EMBL/GenBank/DDBJ databases">
        <title>Draft genome sequence of Parasphingopyxis sp. GrpM-11.</title>
        <authorList>
            <person name="Oh J."/>
            <person name="Roh D.-H."/>
        </authorList>
    </citation>
    <scope>NUCLEOTIDE SEQUENCE [LARGE SCALE GENOMIC DNA]</scope>
    <source>
        <strain evidence="1 2">GrpM-11</strain>
    </source>
</reference>
<dbReference type="RefSeq" id="WP_185801996.1">
    <property type="nucleotide sequence ID" value="NZ_JACJVJ010000002.1"/>
</dbReference>
<gene>
    <name evidence="1" type="ORF">H6P80_14175</name>
</gene>
<name>A0A842I1J4_9SPHN</name>
<dbReference type="Proteomes" id="UP000564378">
    <property type="component" value="Unassembled WGS sequence"/>
</dbReference>
<protein>
    <submittedName>
        <fullName evidence="1">TIGR04282 family arsenosugar biosynthesis glycosyltransferase</fullName>
    </submittedName>
</protein>
<keyword evidence="1" id="KW-0808">Transferase</keyword>